<feature type="region of interest" description="Disordered" evidence="1">
    <location>
        <begin position="332"/>
        <end position="364"/>
    </location>
</feature>
<dbReference type="AlphaFoldDB" id="U6LS96"/>
<dbReference type="VEuPathDB" id="ToxoDB:EBH_0035450"/>
<keyword evidence="2" id="KW-1133">Transmembrane helix</keyword>
<dbReference type="Proteomes" id="UP000030750">
    <property type="component" value="Unassembled WGS sequence"/>
</dbReference>
<evidence type="ECO:0000313" key="4">
    <source>
        <dbReference type="Proteomes" id="UP000030750"/>
    </source>
</evidence>
<sequence>MFKGTTRQAQWQLSQRLIFTAGLVVVVCLAMAFAVLQCARKALLPRLLGSVGERALSNSDSEEELMDSCVEDGGESEEEATDVGPMQDKDLSEETGESKALEILEELRGLTTLGLRTVPYVPSNKQAFLLVLLLTICTQELILYGVYSTPEVEVQRQRTMDFVLEQGQDALAHLSTDVINSNAATQAGEMLELLQHFRIPRPGPRPEELFEEASISAYRISECKKALQQLQSWVEKSIPIPGEISRRALRLVTYTRVTGKARLRADAAAHSWLMEIQAQLGLFGIVEKGYKEHLFSYRMSLEQQIKRMKPCYTKLARALAYRVKSALSRQPLEKRLQEPPQQREQQQRQHLQPLTEHPHHPTSQLSKNIAAPISVVEPAEQPVTVESGVEVQPFPSFRHMTAASKGRLPTRNPNLLNPPLLQPARLPFRDTRRHTPTAHSEWRGRPPPPLVPGRRRTQHETKGQQRSAADYSATKPAFRANAPAFTPREPPHTDAHKRMPPIPSGRRNSWRPVPPSRGSEPRWGLPDRTKADRGWPTPHTPHFASPRRTAPPLSRPPSMPPQRQNEDFESALARQTPAPDSRTALQQHPRFLHPLSGPCAGPRSRRPAEGPSLRLPRSSLPSPTSGIPEHVPTPLHQFSGCQQQRATSRREVLAAFGPPTDGGAIGGTYSEGWAETKRLNPILDLIAEAFPEAIPEHVPTPLHQFSGCQQQRATSVTG</sequence>
<feature type="compositionally biased region" description="Low complexity" evidence="1">
    <location>
        <begin position="338"/>
        <end position="354"/>
    </location>
</feature>
<organism evidence="3 4">
    <name type="scientific">Eimeria brunetti</name>
    <dbReference type="NCBI Taxonomy" id="51314"/>
    <lineage>
        <taxon>Eukaryota</taxon>
        <taxon>Sar</taxon>
        <taxon>Alveolata</taxon>
        <taxon>Apicomplexa</taxon>
        <taxon>Conoidasida</taxon>
        <taxon>Coccidia</taxon>
        <taxon>Eucoccidiorida</taxon>
        <taxon>Eimeriorina</taxon>
        <taxon>Eimeriidae</taxon>
        <taxon>Eimeria</taxon>
    </lineage>
</organism>
<evidence type="ECO:0000256" key="2">
    <source>
        <dbReference type="SAM" id="Phobius"/>
    </source>
</evidence>
<feature type="region of interest" description="Disordered" evidence="1">
    <location>
        <begin position="58"/>
        <end position="95"/>
    </location>
</feature>
<accession>U6LS96</accession>
<feature type="transmembrane region" description="Helical" evidence="2">
    <location>
        <begin position="17"/>
        <end position="36"/>
    </location>
</feature>
<feature type="non-terminal residue" evidence="3">
    <location>
        <position position="718"/>
    </location>
</feature>
<name>U6LS96_9EIME</name>
<proteinExistence type="predicted"/>
<keyword evidence="2" id="KW-0812">Transmembrane</keyword>
<dbReference type="EMBL" id="HG712351">
    <property type="protein sequence ID" value="CDJ50685.1"/>
    <property type="molecule type" value="Genomic_DNA"/>
</dbReference>
<protein>
    <submittedName>
        <fullName evidence="3">Uncharacterized protein</fullName>
    </submittedName>
</protein>
<keyword evidence="2" id="KW-0472">Membrane</keyword>
<keyword evidence="4" id="KW-1185">Reference proteome</keyword>
<evidence type="ECO:0000256" key="1">
    <source>
        <dbReference type="SAM" id="MobiDB-lite"/>
    </source>
</evidence>
<gene>
    <name evidence="3" type="ORF">EBH_0035450</name>
</gene>
<dbReference type="OrthoDB" id="348235at2759"/>
<feature type="compositionally biased region" description="Acidic residues" evidence="1">
    <location>
        <begin position="60"/>
        <end position="81"/>
    </location>
</feature>
<feature type="compositionally biased region" description="Low complexity" evidence="1">
    <location>
        <begin position="611"/>
        <end position="623"/>
    </location>
</feature>
<feature type="compositionally biased region" description="Low complexity" evidence="1">
    <location>
        <begin position="407"/>
        <end position="426"/>
    </location>
</feature>
<reference evidence="3" key="1">
    <citation type="submission" date="2013-10" db="EMBL/GenBank/DDBJ databases">
        <title>Genomic analysis of the causative agents of coccidiosis in chickens.</title>
        <authorList>
            <person name="Reid A.J."/>
            <person name="Blake D."/>
            <person name="Billington K."/>
            <person name="Browne H."/>
            <person name="Dunn M."/>
            <person name="Hung S."/>
            <person name="Kawahara F."/>
            <person name="Miranda-Saavedra D."/>
            <person name="Mourier T."/>
            <person name="Nagra H."/>
            <person name="Otto T.D."/>
            <person name="Rawlings N."/>
            <person name="Sanchez A."/>
            <person name="Sanders M."/>
            <person name="Subramaniam C."/>
            <person name="Tay Y."/>
            <person name="Dear P."/>
            <person name="Doerig C."/>
            <person name="Gruber A."/>
            <person name="Parkinson J."/>
            <person name="Shirley M."/>
            <person name="Wan K.L."/>
            <person name="Berriman M."/>
            <person name="Tomley F."/>
            <person name="Pain A."/>
        </authorList>
    </citation>
    <scope>NUCLEOTIDE SEQUENCE [LARGE SCALE GENOMIC DNA]</scope>
    <source>
        <strain evidence="3">Houghton</strain>
    </source>
</reference>
<feature type="region of interest" description="Disordered" evidence="1">
    <location>
        <begin position="405"/>
        <end position="631"/>
    </location>
</feature>
<reference evidence="3" key="2">
    <citation type="submission" date="2013-10" db="EMBL/GenBank/DDBJ databases">
        <authorList>
            <person name="Aslett M."/>
        </authorList>
    </citation>
    <scope>NUCLEOTIDE SEQUENCE [LARGE SCALE GENOMIC DNA]</scope>
    <source>
        <strain evidence="3">Houghton</strain>
    </source>
</reference>
<evidence type="ECO:0000313" key="3">
    <source>
        <dbReference type="EMBL" id="CDJ50685.1"/>
    </source>
</evidence>